<evidence type="ECO:0000313" key="2">
    <source>
        <dbReference type="Proteomes" id="UP000199341"/>
    </source>
</evidence>
<dbReference type="STRING" id="310781.SAMN05216259_104301"/>
<dbReference type="Pfam" id="PF14224">
    <property type="entry name" value="DUF4331"/>
    <property type="match status" value="2"/>
</dbReference>
<dbReference type="EMBL" id="FNIE01000004">
    <property type="protein sequence ID" value="SDN48989.1"/>
    <property type="molecule type" value="Genomic_DNA"/>
</dbReference>
<protein>
    <recommendedName>
        <fullName evidence="3">DUF4331 domain-containing protein</fullName>
    </recommendedName>
</protein>
<sequence>MSHHLDTPLAAENGQLFLDDLYVFQGENATVLMMDVNSNVTGVYAEPGFHPEARYEFKIHLDGEAVESLTYRLAFGEPDPAGRQSLRLESLSGADAHEDGADGSVLLQGRTGETATAEDGIRVWAGRISDAFYIDLSLLSVINAAVGEGGKVDLAGWKPGEAKNTFAGTTVETIVLEIPHTHPVLRPGTRIGVWAATKLATDAGGWRQINRAGHPMMWPIFWPTDTDFSNPANTRHPSKDVAEAGSFIAERVSAVVAATGTSADPDAYGQEVARQLLPDVLSYTVGTPAQFGFATRNGRTQADNAPEAMLSLVTNSAVPTGLTQAVAADQRTPRFPYIVEATS</sequence>
<dbReference type="Proteomes" id="UP000199341">
    <property type="component" value="Unassembled WGS sequence"/>
</dbReference>
<gene>
    <name evidence="1" type="ORF">SAMN05216259_104301</name>
</gene>
<reference evidence="1 2" key="1">
    <citation type="submission" date="2016-10" db="EMBL/GenBank/DDBJ databases">
        <authorList>
            <person name="de Groot N.N."/>
        </authorList>
    </citation>
    <scope>NUCLEOTIDE SEQUENCE [LARGE SCALE GENOMIC DNA]</scope>
    <source>
        <strain evidence="1 2">CGMCC 4.2022</strain>
    </source>
</reference>
<proteinExistence type="predicted"/>
<dbReference type="RefSeq" id="WP_093784074.1">
    <property type="nucleotide sequence ID" value="NZ_FNIE01000004.1"/>
</dbReference>
<keyword evidence="2" id="KW-1185">Reference proteome</keyword>
<name>A0A1H0BTK0_9ACTN</name>
<dbReference type="OrthoDB" id="9791748at2"/>
<dbReference type="AlphaFoldDB" id="A0A1H0BTK0"/>
<evidence type="ECO:0008006" key="3">
    <source>
        <dbReference type="Google" id="ProtNLM"/>
    </source>
</evidence>
<dbReference type="InterPro" id="IPR025566">
    <property type="entry name" value="DUF4331"/>
</dbReference>
<evidence type="ECO:0000313" key="1">
    <source>
        <dbReference type="EMBL" id="SDN48989.1"/>
    </source>
</evidence>
<accession>A0A1H0BTK0</accession>
<organism evidence="1 2">
    <name type="scientific">Actinacidiphila guanduensis</name>
    <dbReference type="NCBI Taxonomy" id="310781"/>
    <lineage>
        <taxon>Bacteria</taxon>
        <taxon>Bacillati</taxon>
        <taxon>Actinomycetota</taxon>
        <taxon>Actinomycetes</taxon>
        <taxon>Kitasatosporales</taxon>
        <taxon>Streptomycetaceae</taxon>
        <taxon>Actinacidiphila</taxon>
    </lineage>
</organism>